<comment type="similarity">
    <text evidence="1">Belongs to the glyceraldehyde-3-phosphate dehydrogenase family.</text>
</comment>
<dbReference type="EMBL" id="JACEFO010002056">
    <property type="protein sequence ID" value="KAF8687287.1"/>
    <property type="molecule type" value="Genomic_DNA"/>
</dbReference>
<dbReference type="OrthoDB" id="1152826at2759"/>
<evidence type="ECO:0000256" key="3">
    <source>
        <dbReference type="SAM" id="MobiDB-lite"/>
    </source>
</evidence>
<dbReference type="GO" id="GO:0051287">
    <property type="term" value="F:NAD binding"/>
    <property type="evidence" value="ECO:0007669"/>
    <property type="project" value="InterPro"/>
</dbReference>
<reference evidence="5" key="1">
    <citation type="submission" date="2020-07" db="EMBL/GenBank/DDBJ databases">
        <title>Genome sequence and genetic diversity analysis of an under-domesticated orphan crop, white fonio (Digitaria exilis).</title>
        <authorList>
            <person name="Bennetzen J.L."/>
            <person name="Chen S."/>
            <person name="Ma X."/>
            <person name="Wang X."/>
            <person name="Yssel A.E.J."/>
            <person name="Chaluvadi S.R."/>
            <person name="Johnson M."/>
            <person name="Gangashetty P."/>
            <person name="Hamidou F."/>
            <person name="Sanogo M.D."/>
            <person name="Zwaenepoel A."/>
            <person name="Wallace J."/>
            <person name="Van De Peer Y."/>
            <person name="Van Deynze A."/>
        </authorList>
    </citation>
    <scope>NUCLEOTIDE SEQUENCE</scope>
    <source>
        <tissue evidence="5">Leaves</tissue>
    </source>
</reference>
<dbReference type="Pfam" id="PF00044">
    <property type="entry name" value="Gp_dh_N"/>
    <property type="match status" value="1"/>
</dbReference>
<evidence type="ECO:0000259" key="4">
    <source>
        <dbReference type="SMART" id="SM00846"/>
    </source>
</evidence>
<dbReference type="InterPro" id="IPR020828">
    <property type="entry name" value="GlycerAld_3-P_DH_NAD(P)-bd"/>
</dbReference>
<feature type="compositionally biased region" description="Low complexity" evidence="3">
    <location>
        <begin position="49"/>
        <end position="59"/>
    </location>
</feature>
<dbReference type="Gene3D" id="3.40.50.720">
    <property type="entry name" value="NAD(P)-binding Rossmann-like Domain"/>
    <property type="match status" value="1"/>
</dbReference>
<comment type="caution">
    <text evidence="5">The sequence shown here is derived from an EMBL/GenBank/DDBJ whole genome shotgun (WGS) entry which is preliminary data.</text>
</comment>
<accession>A0A835ECD2</accession>
<gene>
    <name evidence="5" type="ORF">HU200_042967</name>
</gene>
<keyword evidence="6" id="KW-1185">Reference proteome</keyword>
<feature type="compositionally biased region" description="Low complexity" evidence="3">
    <location>
        <begin position="1"/>
        <end position="27"/>
    </location>
</feature>
<evidence type="ECO:0000313" key="5">
    <source>
        <dbReference type="EMBL" id="KAF8687287.1"/>
    </source>
</evidence>
<feature type="region of interest" description="Disordered" evidence="3">
    <location>
        <begin position="1"/>
        <end position="63"/>
    </location>
</feature>
<evidence type="ECO:0000256" key="1">
    <source>
        <dbReference type="ARBA" id="ARBA00007406"/>
    </source>
</evidence>
<evidence type="ECO:0000256" key="2">
    <source>
        <dbReference type="ARBA" id="ARBA00023002"/>
    </source>
</evidence>
<keyword evidence="2" id="KW-0560">Oxidoreductase</keyword>
<dbReference type="InterPro" id="IPR020831">
    <property type="entry name" value="GlycerAld/Erythrose_P_DH"/>
</dbReference>
<dbReference type="InterPro" id="IPR036291">
    <property type="entry name" value="NAD(P)-bd_dom_sf"/>
</dbReference>
<dbReference type="AlphaFoldDB" id="A0A835ECD2"/>
<dbReference type="PANTHER" id="PTHR10836:SF76">
    <property type="entry name" value="GLYCERALDEHYDE-3-PHOSPHATE DEHYDROGENASE-RELATED"/>
    <property type="match status" value="1"/>
</dbReference>
<proteinExistence type="inferred from homology"/>
<feature type="domain" description="Glyceraldehyde 3-phosphate dehydrogenase NAD(P) binding" evidence="4">
    <location>
        <begin position="68"/>
        <end position="137"/>
    </location>
</feature>
<dbReference type="Proteomes" id="UP000636709">
    <property type="component" value="Unassembled WGS sequence"/>
</dbReference>
<dbReference type="GO" id="GO:0005829">
    <property type="term" value="C:cytosol"/>
    <property type="evidence" value="ECO:0007669"/>
    <property type="project" value="TreeGrafter"/>
</dbReference>
<dbReference type="SMART" id="SM00846">
    <property type="entry name" value="Gp_dh_N"/>
    <property type="match status" value="1"/>
</dbReference>
<name>A0A835ECD2_9POAL</name>
<dbReference type="SUPFAM" id="SSF51735">
    <property type="entry name" value="NAD(P)-binding Rossmann-fold domains"/>
    <property type="match status" value="1"/>
</dbReference>
<organism evidence="5 6">
    <name type="scientific">Digitaria exilis</name>
    <dbReference type="NCBI Taxonomy" id="1010633"/>
    <lineage>
        <taxon>Eukaryota</taxon>
        <taxon>Viridiplantae</taxon>
        <taxon>Streptophyta</taxon>
        <taxon>Embryophyta</taxon>
        <taxon>Tracheophyta</taxon>
        <taxon>Spermatophyta</taxon>
        <taxon>Magnoliopsida</taxon>
        <taxon>Liliopsida</taxon>
        <taxon>Poales</taxon>
        <taxon>Poaceae</taxon>
        <taxon>PACMAD clade</taxon>
        <taxon>Panicoideae</taxon>
        <taxon>Panicodae</taxon>
        <taxon>Paniceae</taxon>
        <taxon>Anthephorinae</taxon>
        <taxon>Digitaria</taxon>
    </lineage>
</organism>
<sequence length="137" mass="14350">MASPAVSLRASASPAAAGSPAAGPGKPQRVHNSLNLGPDRARSIDPVRATATQTPTAAPLESSSGEKIKVGINVLRIATSRDDIEIVAVNDPFIDAKYMAYMFKYDSTHGPFKGCIKVVDATTLDINGNQISVTSKR</sequence>
<dbReference type="PANTHER" id="PTHR10836">
    <property type="entry name" value="GLYCERALDEHYDE 3-PHOSPHATE DEHYDROGENASE"/>
    <property type="match status" value="1"/>
</dbReference>
<dbReference type="GO" id="GO:0006096">
    <property type="term" value="P:glycolytic process"/>
    <property type="evidence" value="ECO:0007669"/>
    <property type="project" value="TreeGrafter"/>
</dbReference>
<protein>
    <recommendedName>
        <fullName evidence="4">Glyceraldehyde 3-phosphate dehydrogenase NAD(P) binding domain-containing protein</fullName>
    </recommendedName>
</protein>
<dbReference type="GO" id="GO:0004365">
    <property type="term" value="F:glyceraldehyde-3-phosphate dehydrogenase (NAD+) (phosphorylating) activity"/>
    <property type="evidence" value="ECO:0007669"/>
    <property type="project" value="TreeGrafter"/>
</dbReference>
<evidence type="ECO:0000313" key="6">
    <source>
        <dbReference type="Proteomes" id="UP000636709"/>
    </source>
</evidence>